<comment type="caution">
    <text evidence="10">Lacks conserved residue(s) required for the propagation of feature annotation.</text>
</comment>
<evidence type="ECO:0000256" key="9">
    <source>
        <dbReference type="ARBA" id="ARBA00023134"/>
    </source>
</evidence>
<keyword evidence="6 10" id="KW-0378">Hydrolase</keyword>
<comment type="similarity">
    <text evidence="10">Belongs to the TRAFAC class YlqF/YawG GTPase family. RsgA subfamily.</text>
</comment>
<evidence type="ECO:0000313" key="13">
    <source>
        <dbReference type="EMBL" id="AKU94661.1"/>
    </source>
</evidence>
<dbReference type="EMBL" id="CP012333">
    <property type="protein sequence ID" value="AKU94661.1"/>
    <property type="molecule type" value="Genomic_DNA"/>
</dbReference>
<keyword evidence="3 10" id="KW-0479">Metal-binding</keyword>
<keyword evidence="5 10" id="KW-0547">Nucleotide-binding</keyword>
<name>A0A0K1PMM5_9BACT</name>
<keyword evidence="4 10" id="KW-0699">rRNA-binding</keyword>
<keyword evidence="14" id="KW-1185">Reference proteome</keyword>
<feature type="domain" description="EngC GTPase" evidence="11">
    <location>
        <begin position="119"/>
        <end position="263"/>
    </location>
</feature>
<evidence type="ECO:0000256" key="7">
    <source>
        <dbReference type="ARBA" id="ARBA00022833"/>
    </source>
</evidence>
<dbReference type="GO" id="GO:0019843">
    <property type="term" value="F:rRNA binding"/>
    <property type="evidence" value="ECO:0007669"/>
    <property type="project" value="UniProtKB-KW"/>
</dbReference>
<evidence type="ECO:0000256" key="5">
    <source>
        <dbReference type="ARBA" id="ARBA00022741"/>
    </source>
</evidence>
<comment type="subcellular location">
    <subcellularLocation>
        <location evidence="10">Cytoplasm</location>
    </subcellularLocation>
</comment>
<proteinExistence type="inferred from homology"/>
<dbReference type="OrthoDB" id="9809485at2"/>
<dbReference type="KEGG" id="llu:AKJ09_01325"/>
<dbReference type="CDD" id="cd01854">
    <property type="entry name" value="YjeQ_EngC"/>
    <property type="match status" value="1"/>
</dbReference>
<dbReference type="SUPFAM" id="SSF52540">
    <property type="entry name" value="P-loop containing nucleoside triphosphate hydrolases"/>
    <property type="match status" value="1"/>
</dbReference>
<dbReference type="STRING" id="1391654.AKJ09_01325"/>
<keyword evidence="7 10" id="KW-0862">Zinc</keyword>
<dbReference type="PROSITE" id="PS51721">
    <property type="entry name" value="G_CP"/>
    <property type="match status" value="1"/>
</dbReference>
<dbReference type="PROSITE" id="PS50936">
    <property type="entry name" value="ENGC_GTPASE"/>
    <property type="match status" value="1"/>
</dbReference>
<dbReference type="InterPro" id="IPR030378">
    <property type="entry name" value="G_CP_dom"/>
</dbReference>
<evidence type="ECO:0000256" key="2">
    <source>
        <dbReference type="ARBA" id="ARBA00022517"/>
    </source>
</evidence>
<evidence type="ECO:0000259" key="11">
    <source>
        <dbReference type="PROSITE" id="PS50936"/>
    </source>
</evidence>
<evidence type="ECO:0000313" key="14">
    <source>
        <dbReference type="Proteomes" id="UP000064967"/>
    </source>
</evidence>
<dbReference type="PANTHER" id="PTHR32120:SF10">
    <property type="entry name" value="SMALL RIBOSOMAL SUBUNIT BIOGENESIS GTPASE RSGA"/>
    <property type="match status" value="1"/>
</dbReference>
<dbReference type="PANTHER" id="PTHR32120">
    <property type="entry name" value="SMALL RIBOSOMAL SUBUNIT BIOGENESIS GTPASE RSGA"/>
    <property type="match status" value="1"/>
</dbReference>
<dbReference type="GO" id="GO:0003924">
    <property type="term" value="F:GTPase activity"/>
    <property type="evidence" value="ECO:0007669"/>
    <property type="project" value="UniProtKB-UniRule"/>
</dbReference>
<evidence type="ECO:0000256" key="4">
    <source>
        <dbReference type="ARBA" id="ARBA00022730"/>
    </source>
</evidence>
<dbReference type="GO" id="GO:0005737">
    <property type="term" value="C:cytoplasm"/>
    <property type="evidence" value="ECO:0007669"/>
    <property type="project" value="UniProtKB-SubCell"/>
</dbReference>
<comment type="cofactor">
    <cofactor evidence="10">
        <name>Zn(2+)</name>
        <dbReference type="ChEBI" id="CHEBI:29105"/>
    </cofactor>
    <text evidence="10">Binds 1 zinc ion per subunit.</text>
</comment>
<dbReference type="Gene3D" id="3.40.50.300">
    <property type="entry name" value="P-loop containing nucleotide triphosphate hydrolases"/>
    <property type="match status" value="1"/>
</dbReference>
<reference evidence="13 14" key="1">
    <citation type="submission" date="2015-08" db="EMBL/GenBank/DDBJ databases">
        <authorList>
            <person name="Babu N.S."/>
            <person name="Beckwith C.J."/>
            <person name="Beseler K.G."/>
            <person name="Brison A."/>
            <person name="Carone J.V."/>
            <person name="Caskin T.P."/>
            <person name="Diamond M."/>
            <person name="Durham M.E."/>
            <person name="Foxe J.M."/>
            <person name="Go M."/>
            <person name="Henderson B.A."/>
            <person name="Jones I.B."/>
            <person name="McGettigan J.A."/>
            <person name="Micheletti S.J."/>
            <person name="Nasrallah M.E."/>
            <person name="Ortiz D."/>
            <person name="Piller C.R."/>
            <person name="Privatt S.R."/>
            <person name="Schneider S.L."/>
            <person name="Sharp S."/>
            <person name="Smith T.C."/>
            <person name="Stanton J.D."/>
            <person name="Ullery H.E."/>
            <person name="Wilson R.J."/>
            <person name="Serrano M.G."/>
            <person name="Buck G."/>
            <person name="Lee V."/>
            <person name="Wang Y."/>
            <person name="Carvalho R."/>
            <person name="Voegtly L."/>
            <person name="Shi R."/>
            <person name="Duckworth R."/>
            <person name="Johnson A."/>
            <person name="Loviza R."/>
            <person name="Walstead R."/>
            <person name="Shah Z."/>
            <person name="Kiflezghi M."/>
            <person name="Wade K."/>
            <person name="Ball S.L."/>
            <person name="Bradley K.W."/>
            <person name="Asai D.J."/>
            <person name="Bowman C.A."/>
            <person name="Russell D.A."/>
            <person name="Pope W.H."/>
            <person name="Jacobs-Sera D."/>
            <person name="Hendrix R.W."/>
            <person name="Hatfull G.F."/>
        </authorList>
    </citation>
    <scope>NUCLEOTIDE SEQUENCE [LARGE SCALE GENOMIC DNA]</scope>
    <source>
        <strain evidence="13 14">DSM 27648</strain>
    </source>
</reference>
<dbReference type="Pfam" id="PF03193">
    <property type="entry name" value="RsgA_GTPase"/>
    <property type="match status" value="1"/>
</dbReference>
<evidence type="ECO:0000256" key="10">
    <source>
        <dbReference type="HAMAP-Rule" id="MF_01820"/>
    </source>
</evidence>
<dbReference type="InterPro" id="IPR010914">
    <property type="entry name" value="RsgA_GTPase_dom"/>
</dbReference>
<feature type="binding site" evidence="10">
    <location>
        <position position="302"/>
    </location>
    <ligand>
        <name>Zn(2+)</name>
        <dbReference type="ChEBI" id="CHEBI:29105"/>
    </ligand>
</feature>
<comment type="subunit">
    <text evidence="10">Monomer. Associates with 30S ribosomal subunit, binds 16S rRNA.</text>
</comment>
<dbReference type="HAMAP" id="MF_01820">
    <property type="entry name" value="GTPase_RsgA"/>
    <property type="match status" value="1"/>
</dbReference>
<dbReference type="InterPro" id="IPR004881">
    <property type="entry name" value="Ribosome_biogen_GTPase_RsgA"/>
</dbReference>
<dbReference type="Gene3D" id="1.10.40.50">
    <property type="entry name" value="Probable gtpase engc, domain 3"/>
    <property type="match status" value="1"/>
</dbReference>
<evidence type="ECO:0000256" key="8">
    <source>
        <dbReference type="ARBA" id="ARBA00022884"/>
    </source>
</evidence>
<keyword evidence="9 10" id="KW-0342">GTP-binding</keyword>
<dbReference type="NCBIfam" id="TIGR00157">
    <property type="entry name" value="ribosome small subunit-dependent GTPase A"/>
    <property type="match status" value="1"/>
</dbReference>
<dbReference type="Proteomes" id="UP000064967">
    <property type="component" value="Chromosome"/>
</dbReference>
<dbReference type="GO" id="GO:0046872">
    <property type="term" value="F:metal ion binding"/>
    <property type="evidence" value="ECO:0007669"/>
    <property type="project" value="UniProtKB-KW"/>
</dbReference>
<dbReference type="EC" id="3.6.1.-" evidence="10"/>
<organism evidence="13 14">
    <name type="scientific">Labilithrix luteola</name>
    <dbReference type="NCBI Taxonomy" id="1391654"/>
    <lineage>
        <taxon>Bacteria</taxon>
        <taxon>Pseudomonadati</taxon>
        <taxon>Myxococcota</taxon>
        <taxon>Polyangia</taxon>
        <taxon>Polyangiales</taxon>
        <taxon>Labilitrichaceae</taxon>
        <taxon>Labilithrix</taxon>
    </lineage>
</organism>
<evidence type="ECO:0000256" key="6">
    <source>
        <dbReference type="ARBA" id="ARBA00022801"/>
    </source>
</evidence>
<dbReference type="PATRIC" id="fig|1391654.3.peg.1342"/>
<comment type="function">
    <text evidence="10">One of several proteins that assist in the late maturation steps of the functional core of the 30S ribosomal subunit. Helps release RbfA from mature subunits. May play a role in the assembly of ribosomal proteins into the subunit. Circularly permuted GTPase that catalyzes slow GTP hydrolysis, GTPase activity is stimulated by the 30S ribosomal subunit.</text>
</comment>
<keyword evidence="1 10" id="KW-0963">Cytoplasm</keyword>
<gene>
    <name evidence="10" type="primary">rsgA</name>
    <name evidence="13" type="ORF">AKJ09_01325</name>
</gene>
<dbReference type="InterPro" id="IPR027417">
    <property type="entry name" value="P-loop_NTPase"/>
</dbReference>
<dbReference type="RefSeq" id="WP_146646221.1">
    <property type="nucleotide sequence ID" value="NZ_CP012333.1"/>
</dbReference>
<accession>A0A0K1PMM5</accession>
<evidence type="ECO:0000256" key="3">
    <source>
        <dbReference type="ARBA" id="ARBA00022723"/>
    </source>
</evidence>
<feature type="binding site" evidence="10">
    <location>
        <position position="300"/>
    </location>
    <ligand>
        <name>Zn(2+)</name>
        <dbReference type="ChEBI" id="CHEBI:29105"/>
    </ligand>
</feature>
<dbReference type="AlphaFoldDB" id="A0A0K1PMM5"/>
<evidence type="ECO:0000256" key="1">
    <source>
        <dbReference type="ARBA" id="ARBA00022490"/>
    </source>
</evidence>
<evidence type="ECO:0000259" key="12">
    <source>
        <dbReference type="PROSITE" id="PS51721"/>
    </source>
</evidence>
<dbReference type="GO" id="GO:0005525">
    <property type="term" value="F:GTP binding"/>
    <property type="evidence" value="ECO:0007669"/>
    <property type="project" value="UniProtKB-UniRule"/>
</dbReference>
<feature type="binding site" evidence="10">
    <location>
        <position position="295"/>
    </location>
    <ligand>
        <name>Zn(2+)</name>
        <dbReference type="ChEBI" id="CHEBI:29105"/>
    </ligand>
</feature>
<dbReference type="GO" id="GO:0042274">
    <property type="term" value="P:ribosomal small subunit biogenesis"/>
    <property type="evidence" value="ECO:0007669"/>
    <property type="project" value="UniProtKB-UniRule"/>
</dbReference>
<keyword evidence="8 10" id="KW-0694">RNA-binding</keyword>
<keyword evidence="2 10" id="KW-0690">Ribosome biogenesis</keyword>
<feature type="binding site" evidence="10">
    <location>
        <position position="308"/>
    </location>
    <ligand>
        <name>Zn(2+)</name>
        <dbReference type="ChEBI" id="CHEBI:29105"/>
    </ligand>
</feature>
<sequence length="350" mass="37403">MPAPSTRDTEISSLDDLGWSEDFARAMPETPGLKPARVASVYSALVDVWSEDGPKLAAIRGRARRALGQLPAGGIAVGDWVAVASVGGDEVVVEHVLPRRTVFMRQAAGERVEPQAIAANVDRVFVMTSLEGDFNLRRLERYLVAIRAGGAEACIVLGKADLSDDPSEQLAAANALAPALLVSSRTGMGIDELRAQIPRGRTVALAGSSGVGKSALVNRLLGQASQLEGEVREHDKRGRHTTTRRSLFVVPGGGLLVDTPGMRELKPWVPDATDGGGEAEDEESFADIAEVAASCRYRDCGHTREPGCAVLAAVEAGTLDGARVESWKKLERERAASANARVEDRRRRRR</sequence>
<protein>
    <recommendedName>
        <fullName evidence="10">Small ribosomal subunit biogenesis GTPase RsgA</fullName>
        <ecNumber evidence="10">3.6.1.-</ecNumber>
    </recommendedName>
</protein>
<feature type="domain" description="CP-type G" evidence="12">
    <location>
        <begin position="109"/>
        <end position="265"/>
    </location>
</feature>